<dbReference type="EMBL" id="GBRH01231190">
    <property type="protein sequence ID" value="JAD66705.1"/>
    <property type="molecule type" value="Transcribed_RNA"/>
</dbReference>
<protein>
    <submittedName>
        <fullName evidence="1">Uncharacterized protein</fullName>
    </submittedName>
</protein>
<accession>A0A0A9BZY9</accession>
<sequence>MVIVASPFAVAVADLCAAITAIEIFNFLTPQPCAGTTASTPTPPLDIAALAVFLPLAATTVALHAAVGLIYRHLHRAGPAAAGAGAGARRISELVAFMCAAVGFLEILLLVQPAGGVDGGAQARALGMAAVDALPAAATATFFLGMILIIAHIRAGGEGGGGAVADNRPVPAPGVELLRKMALGAAAVLVSLMAMSLSTKC</sequence>
<reference evidence="1" key="1">
    <citation type="submission" date="2014-09" db="EMBL/GenBank/DDBJ databases">
        <authorList>
            <person name="Magalhaes I.L.F."/>
            <person name="Oliveira U."/>
            <person name="Santos F.R."/>
            <person name="Vidigal T.H.D.A."/>
            <person name="Brescovit A.D."/>
            <person name="Santos A.J."/>
        </authorList>
    </citation>
    <scope>NUCLEOTIDE SEQUENCE</scope>
    <source>
        <tissue evidence="1">Shoot tissue taken approximately 20 cm above the soil surface</tissue>
    </source>
</reference>
<dbReference type="AlphaFoldDB" id="A0A0A9BZY9"/>
<organism evidence="1">
    <name type="scientific">Arundo donax</name>
    <name type="common">Giant reed</name>
    <name type="synonym">Donax arundinaceus</name>
    <dbReference type="NCBI Taxonomy" id="35708"/>
    <lineage>
        <taxon>Eukaryota</taxon>
        <taxon>Viridiplantae</taxon>
        <taxon>Streptophyta</taxon>
        <taxon>Embryophyta</taxon>
        <taxon>Tracheophyta</taxon>
        <taxon>Spermatophyta</taxon>
        <taxon>Magnoliopsida</taxon>
        <taxon>Liliopsida</taxon>
        <taxon>Poales</taxon>
        <taxon>Poaceae</taxon>
        <taxon>PACMAD clade</taxon>
        <taxon>Arundinoideae</taxon>
        <taxon>Arundineae</taxon>
        <taxon>Arundo</taxon>
    </lineage>
</organism>
<reference evidence="1" key="2">
    <citation type="journal article" date="2015" name="Data Brief">
        <title>Shoot transcriptome of the giant reed, Arundo donax.</title>
        <authorList>
            <person name="Barrero R.A."/>
            <person name="Guerrero F.D."/>
            <person name="Moolhuijzen P."/>
            <person name="Goolsby J.A."/>
            <person name="Tidwell J."/>
            <person name="Bellgard S.E."/>
            <person name="Bellgard M.I."/>
        </authorList>
    </citation>
    <scope>NUCLEOTIDE SEQUENCE</scope>
    <source>
        <tissue evidence="1">Shoot tissue taken approximately 20 cm above the soil surface</tissue>
    </source>
</reference>
<proteinExistence type="predicted"/>
<name>A0A0A9BZY9_ARUDO</name>
<evidence type="ECO:0000313" key="1">
    <source>
        <dbReference type="EMBL" id="JAD66705.1"/>
    </source>
</evidence>